<accession>A0AC35TLD3</accession>
<proteinExistence type="predicted"/>
<name>A0AC35TLD3_9BILA</name>
<organism evidence="1 2">
    <name type="scientific">Rhabditophanes sp. KR3021</name>
    <dbReference type="NCBI Taxonomy" id="114890"/>
    <lineage>
        <taxon>Eukaryota</taxon>
        <taxon>Metazoa</taxon>
        <taxon>Ecdysozoa</taxon>
        <taxon>Nematoda</taxon>
        <taxon>Chromadorea</taxon>
        <taxon>Rhabditida</taxon>
        <taxon>Tylenchina</taxon>
        <taxon>Panagrolaimomorpha</taxon>
        <taxon>Strongyloidoidea</taxon>
        <taxon>Alloionematidae</taxon>
        <taxon>Rhabditophanes</taxon>
    </lineage>
</organism>
<reference evidence="2" key="1">
    <citation type="submission" date="2025-08" db="UniProtKB">
        <authorList>
            <consortium name="WormBaseParasite"/>
        </authorList>
    </citation>
    <scope>IDENTIFICATION</scope>
    <source>
        <strain evidence="2">KR3021</strain>
    </source>
</reference>
<sequence>MTQLGYFDEDDEENYNSTSGLGNIDRRKAATMRERRRLRKVNEAFDLVKKRTCSNPHQRLPKVGTLPGAIEYIDKLENMHL</sequence>
<dbReference type="Proteomes" id="UP000095286">
    <property type="component" value="Unplaced"/>
</dbReference>
<evidence type="ECO:0000313" key="1">
    <source>
        <dbReference type="Proteomes" id="UP000095286"/>
    </source>
</evidence>
<evidence type="ECO:0000313" key="2">
    <source>
        <dbReference type="WBParaSite" id="RSKR_0000188000.1"/>
    </source>
</evidence>
<dbReference type="WBParaSite" id="RSKR_0000188000.1">
    <property type="protein sequence ID" value="RSKR_0000188000.1"/>
    <property type="gene ID" value="RSKR_0000188000"/>
</dbReference>
<protein>
    <submittedName>
        <fullName evidence="2">BHLH domain-containing protein</fullName>
    </submittedName>
</protein>